<comment type="catalytic activity">
    <reaction evidence="1">
        <text>O-phospho-L-threonyl-[protein] + H2O = L-threonyl-[protein] + phosphate</text>
        <dbReference type="Rhea" id="RHEA:47004"/>
        <dbReference type="Rhea" id="RHEA-COMP:11060"/>
        <dbReference type="Rhea" id="RHEA-COMP:11605"/>
        <dbReference type="ChEBI" id="CHEBI:15377"/>
        <dbReference type="ChEBI" id="CHEBI:30013"/>
        <dbReference type="ChEBI" id="CHEBI:43474"/>
        <dbReference type="ChEBI" id="CHEBI:61977"/>
        <dbReference type="EC" id="3.1.3.16"/>
    </reaction>
</comment>
<dbReference type="SMART" id="SM00332">
    <property type="entry name" value="PP2Cc"/>
    <property type="match status" value="1"/>
</dbReference>
<dbReference type="AlphaFoldDB" id="A0AAE0MFX8"/>
<dbReference type="PANTHER" id="PTHR12320:SF1">
    <property type="entry name" value="PROTEIN PHOSPHATASE PTC7 HOMOLOG"/>
    <property type="match status" value="1"/>
</dbReference>
<evidence type="ECO:0000313" key="4">
    <source>
        <dbReference type="EMBL" id="KAK3329569.1"/>
    </source>
</evidence>
<feature type="compositionally biased region" description="Polar residues" evidence="2">
    <location>
        <begin position="77"/>
        <end position="89"/>
    </location>
</feature>
<keyword evidence="1" id="KW-0460">Magnesium</keyword>
<comment type="caution">
    <text evidence="4">The sequence shown here is derived from an EMBL/GenBank/DDBJ whole genome shotgun (WGS) entry which is preliminary data.</text>
</comment>
<evidence type="ECO:0000313" key="5">
    <source>
        <dbReference type="Proteomes" id="UP001283341"/>
    </source>
</evidence>
<dbReference type="Proteomes" id="UP001283341">
    <property type="component" value="Unassembled WGS sequence"/>
</dbReference>
<dbReference type="PROSITE" id="PS51746">
    <property type="entry name" value="PPM_2"/>
    <property type="match status" value="1"/>
</dbReference>
<dbReference type="InterPro" id="IPR036457">
    <property type="entry name" value="PPM-type-like_dom_sf"/>
</dbReference>
<keyword evidence="1" id="KW-0479">Metal-binding</keyword>
<proteinExistence type="inferred from homology"/>
<comment type="catalytic activity">
    <reaction evidence="1">
        <text>O-phospho-L-seryl-[protein] + H2O = L-seryl-[protein] + phosphate</text>
        <dbReference type="Rhea" id="RHEA:20629"/>
        <dbReference type="Rhea" id="RHEA-COMP:9863"/>
        <dbReference type="Rhea" id="RHEA-COMP:11604"/>
        <dbReference type="ChEBI" id="CHEBI:15377"/>
        <dbReference type="ChEBI" id="CHEBI:29999"/>
        <dbReference type="ChEBI" id="CHEBI:43474"/>
        <dbReference type="ChEBI" id="CHEBI:83421"/>
        <dbReference type="EC" id="3.1.3.16"/>
    </reaction>
</comment>
<keyword evidence="1" id="KW-0378">Hydrolase</keyword>
<name>A0AAE0MFX8_9PEZI</name>
<accession>A0AAE0MFX8</accession>
<dbReference type="Pfam" id="PF13672">
    <property type="entry name" value="PP2C_2"/>
    <property type="match status" value="1"/>
</dbReference>
<dbReference type="EC" id="3.1.3.16" evidence="1"/>
<protein>
    <recommendedName>
        <fullName evidence="1">Protein phosphatase</fullName>
        <ecNumber evidence="1">3.1.3.16</ecNumber>
    </recommendedName>
</protein>
<keyword evidence="1" id="KW-0464">Manganese</keyword>
<comment type="similarity">
    <text evidence="1">Belongs to the PP2C family.</text>
</comment>
<dbReference type="SMART" id="SM00331">
    <property type="entry name" value="PP2C_SIG"/>
    <property type="match status" value="1"/>
</dbReference>
<feature type="compositionally biased region" description="Low complexity" evidence="2">
    <location>
        <begin position="63"/>
        <end position="73"/>
    </location>
</feature>
<dbReference type="PANTHER" id="PTHR12320">
    <property type="entry name" value="PROTEIN PHOSPHATASE 2C"/>
    <property type="match status" value="1"/>
</dbReference>
<reference evidence="4" key="1">
    <citation type="journal article" date="2023" name="Mol. Phylogenet. Evol.">
        <title>Genome-scale phylogeny and comparative genomics of the fungal order Sordariales.</title>
        <authorList>
            <person name="Hensen N."/>
            <person name="Bonometti L."/>
            <person name="Westerberg I."/>
            <person name="Brannstrom I.O."/>
            <person name="Guillou S."/>
            <person name="Cros-Aarteil S."/>
            <person name="Calhoun S."/>
            <person name="Haridas S."/>
            <person name="Kuo A."/>
            <person name="Mondo S."/>
            <person name="Pangilinan J."/>
            <person name="Riley R."/>
            <person name="LaButti K."/>
            <person name="Andreopoulos B."/>
            <person name="Lipzen A."/>
            <person name="Chen C."/>
            <person name="Yan M."/>
            <person name="Daum C."/>
            <person name="Ng V."/>
            <person name="Clum A."/>
            <person name="Steindorff A."/>
            <person name="Ohm R.A."/>
            <person name="Martin F."/>
            <person name="Silar P."/>
            <person name="Natvig D.O."/>
            <person name="Lalanne C."/>
            <person name="Gautier V."/>
            <person name="Ament-Velasquez S.L."/>
            <person name="Kruys A."/>
            <person name="Hutchinson M.I."/>
            <person name="Powell A.J."/>
            <person name="Barry K."/>
            <person name="Miller A.N."/>
            <person name="Grigoriev I.V."/>
            <person name="Debuchy R."/>
            <person name="Gladieux P."/>
            <person name="Hiltunen Thoren M."/>
            <person name="Johannesson H."/>
        </authorList>
    </citation>
    <scope>NUCLEOTIDE SEQUENCE</scope>
    <source>
        <strain evidence="4">CBS 118394</strain>
    </source>
</reference>
<reference evidence="4" key="2">
    <citation type="submission" date="2023-06" db="EMBL/GenBank/DDBJ databases">
        <authorList>
            <consortium name="Lawrence Berkeley National Laboratory"/>
            <person name="Haridas S."/>
            <person name="Hensen N."/>
            <person name="Bonometti L."/>
            <person name="Westerberg I."/>
            <person name="Brannstrom I.O."/>
            <person name="Guillou S."/>
            <person name="Cros-Aarteil S."/>
            <person name="Calhoun S."/>
            <person name="Kuo A."/>
            <person name="Mondo S."/>
            <person name="Pangilinan J."/>
            <person name="Riley R."/>
            <person name="Labutti K."/>
            <person name="Andreopoulos B."/>
            <person name="Lipzen A."/>
            <person name="Chen C."/>
            <person name="Yanf M."/>
            <person name="Daum C."/>
            <person name="Ng V."/>
            <person name="Clum A."/>
            <person name="Steindorff A."/>
            <person name="Ohm R."/>
            <person name="Martin F."/>
            <person name="Silar P."/>
            <person name="Natvig D."/>
            <person name="Lalanne C."/>
            <person name="Gautier V."/>
            <person name="Ament-Velasquez S.L."/>
            <person name="Kruys A."/>
            <person name="Hutchinson M.I."/>
            <person name="Powell A.J."/>
            <person name="Barry K."/>
            <person name="Miller A.N."/>
            <person name="Grigoriev I.V."/>
            <person name="Debuchy R."/>
            <person name="Gladieux P."/>
            <person name="Thoren M.H."/>
            <person name="Johannesson H."/>
        </authorList>
    </citation>
    <scope>NUCLEOTIDE SEQUENCE</scope>
    <source>
        <strain evidence="4">CBS 118394</strain>
    </source>
</reference>
<dbReference type="InterPro" id="IPR001932">
    <property type="entry name" value="PPM-type_phosphatase-like_dom"/>
</dbReference>
<keyword evidence="5" id="KW-1185">Reference proteome</keyword>
<dbReference type="CDD" id="cd00143">
    <property type="entry name" value="PP2Cc"/>
    <property type="match status" value="1"/>
</dbReference>
<dbReference type="GO" id="GO:0004722">
    <property type="term" value="F:protein serine/threonine phosphatase activity"/>
    <property type="evidence" value="ECO:0007669"/>
    <property type="project" value="UniProtKB-EC"/>
</dbReference>
<dbReference type="GO" id="GO:0046872">
    <property type="term" value="F:metal ion binding"/>
    <property type="evidence" value="ECO:0007669"/>
    <property type="project" value="UniProtKB-UniRule"/>
</dbReference>
<dbReference type="EMBL" id="JAUEDM010000001">
    <property type="protein sequence ID" value="KAK3329569.1"/>
    <property type="molecule type" value="Genomic_DNA"/>
</dbReference>
<gene>
    <name evidence="4" type="ORF">B0H66DRAFT_541493</name>
</gene>
<evidence type="ECO:0000259" key="3">
    <source>
        <dbReference type="PROSITE" id="PS51746"/>
    </source>
</evidence>
<comment type="cofactor">
    <cofactor evidence="1">
        <name>Mn(2+)</name>
        <dbReference type="ChEBI" id="CHEBI:29035"/>
    </cofactor>
</comment>
<organism evidence="4 5">
    <name type="scientific">Apodospora peruviana</name>
    <dbReference type="NCBI Taxonomy" id="516989"/>
    <lineage>
        <taxon>Eukaryota</taxon>
        <taxon>Fungi</taxon>
        <taxon>Dikarya</taxon>
        <taxon>Ascomycota</taxon>
        <taxon>Pezizomycotina</taxon>
        <taxon>Sordariomycetes</taxon>
        <taxon>Sordariomycetidae</taxon>
        <taxon>Sordariales</taxon>
        <taxon>Lasiosphaeriaceae</taxon>
        <taxon>Apodospora</taxon>
    </lineage>
</organism>
<keyword evidence="1" id="KW-0904">Protein phosphatase</keyword>
<dbReference type="InterPro" id="IPR039123">
    <property type="entry name" value="PPTC7"/>
</dbReference>
<feature type="domain" description="PPM-type phosphatase" evidence="3">
    <location>
        <begin position="119"/>
        <end position="433"/>
    </location>
</feature>
<comment type="cofactor">
    <cofactor evidence="1">
        <name>Mg(2+)</name>
        <dbReference type="ChEBI" id="CHEBI:18420"/>
    </cofactor>
</comment>
<evidence type="ECO:0000256" key="1">
    <source>
        <dbReference type="RuleBase" id="RU366020"/>
    </source>
</evidence>
<feature type="region of interest" description="Disordered" evidence="2">
    <location>
        <begin position="36"/>
        <end position="89"/>
    </location>
</feature>
<sequence>MATSAGRPLSLQCRPRIRLAKLANCPCNSMPPAAVRAASRSTRPSSGAEPAATTRRKVPASRLGGLQPGQLPGNPRYFSSTTSDRSGPSGSKYVYNVAASYIAKGKPYDPTAHVFHFNPYNRVQPPKPGREKSSRPESGQDAFFVSRLGTNPGEVALGVADGVGGWMDSGVDPADFSHAFCDYMAKTAHEYKPGQGSALTARELMKRGYEAVCHDGIIKAGGSTAVVGLLSENGVLEVANLGDSGFIVLRLNGVHTASEPQTHAFNTPFQLSVVPKSMLMRAAAFGGAQLMDQPRDAEVTRHRLKHGDVVVFASDGLWDNLFNQDILRIVSQAMAKSGAWETTDSGVQVAADLTPYTGLDKTANNEATTSKSGGRPIVTLQSTIASEIVGAAKSASMNAKLDGPFAKEVKKYYPHEPWHGGKEDDICAVVVLVSEEEAPIKAKL</sequence>
<dbReference type="Gene3D" id="3.60.40.10">
    <property type="entry name" value="PPM-type phosphatase domain"/>
    <property type="match status" value="1"/>
</dbReference>
<evidence type="ECO:0000256" key="2">
    <source>
        <dbReference type="SAM" id="MobiDB-lite"/>
    </source>
</evidence>
<dbReference type="SUPFAM" id="SSF81606">
    <property type="entry name" value="PP2C-like"/>
    <property type="match status" value="1"/>
</dbReference>